<protein>
    <submittedName>
        <fullName evidence="2">Hypothetical membrane protein</fullName>
    </submittedName>
</protein>
<keyword evidence="1" id="KW-0472">Membrane</keyword>
<sequence length="130" mass="14000">MILNGLATELSGIVVSLNGILTGFCQLLALFVIAIGVTRALIIFIKDALFQAQATDAFQRGRLVMGYSFSLALSFLIGATILKTMISSRWDDIARLAAIIAVRTVLNYLLLQAISKATPEVQQISNPAET</sequence>
<proteinExistence type="predicted"/>
<feature type="transmembrane region" description="Helical" evidence="1">
    <location>
        <begin position="63"/>
        <end position="81"/>
    </location>
</feature>
<dbReference type="RefSeq" id="WP_006617121.1">
    <property type="nucleotide sequence ID" value="NZ_BIMW01000040.1"/>
</dbReference>
<name>A0A5M3T1U3_LIMPL</name>
<reference evidence="2 3" key="1">
    <citation type="journal article" date="2019" name="J Genomics">
        <title>The Draft Genome of a Hydrogen-producing Cyanobacterium, Arthrospira platensis NIES-46.</title>
        <authorList>
            <person name="Suzuki S."/>
            <person name="Yamaguchi H."/>
            <person name="Kawachi M."/>
        </authorList>
    </citation>
    <scope>NUCLEOTIDE SEQUENCE [LARGE SCALE GENOMIC DNA]</scope>
    <source>
        <strain evidence="2 3">NIES-46</strain>
    </source>
</reference>
<dbReference type="Proteomes" id="UP000326169">
    <property type="component" value="Unassembled WGS sequence"/>
</dbReference>
<keyword evidence="3" id="KW-1185">Reference proteome</keyword>
<organism evidence="2 3">
    <name type="scientific">Limnospira platensis NIES-46</name>
    <dbReference type="NCBI Taxonomy" id="1236695"/>
    <lineage>
        <taxon>Bacteria</taxon>
        <taxon>Bacillati</taxon>
        <taxon>Cyanobacteriota</taxon>
        <taxon>Cyanophyceae</taxon>
        <taxon>Oscillatoriophycideae</taxon>
        <taxon>Oscillatoriales</taxon>
        <taxon>Sirenicapillariaceae</taxon>
        <taxon>Limnospira</taxon>
    </lineage>
</organism>
<evidence type="ECO:0000256" key="1">
    <source>
        <dbReference type="SAM" id="Phobius"/>
    </source>
</evidence>
<gene>
    <name evidence="2" type="ORF">NIES46_08700</name>
</gene>
<evidence type="ECO:0000313" key="3">
    <source>
        <dbReference type="Proteomes" id="UP000326169"/>
    </source>
</evidence>
<dbReference type="InterPro" id="IPR012427">
    <property type="entry name" value="DUF1622"/>
</dbReference>
<dbReference type="EMBL" id="BIMW01000040">
    <property type="protein sequence ID" value="GCE92827.1"/>
    <property type="molecule type" value="Genomic_DNA"/>
</dbReference>
<keyword evidence="1" id="KW-1133">Transmembrane helix</keyword>
<dbReference type="GeneID" id="301681787"/>
<accession>A0A5M3T1U3</accession>
<evidence type="ECO:0000313" key="2">
    <source>
        <dbReference type="EMBL" id="GCE92827.1"/>
    </source>
</evidence>
<feature type="transmembrane region" description="Helical" evidence="1">
    <location>
        <begin position="93"/>
        <end position="111"/>
    </location>
</feature>
<dbReference type="PANTHER" id="PTHR38468:SF1">
    <property type="entry name" value="SLL0939 PROTEIN"/>
    <property type="match status" value="1"/>
</dbReference>
<keyword evidence="1" id="KW-0812">Transmembrane</keyword>
<feature type="transmembrane region" description="Helical" evidence="1">
    <location>
        <begin position="20"/>
        <end position="42"/>
    </location>
</feature>
<comment type="caution">
    <text evidence="2">The sequence shown here is derived from an EMBL/GenBank/DDBJ whole genome shotgun (WGS) entry which is preliminary data.</text>
</comment>
<dbReference type="PANTHER" id="PTHR38468">
    <property type="entry name" value="SLL0939 PROTEIN"/>
    <property type="match status" value="1"/>
</dbReference>
<dbReference type="Pfam" id="PF07784">
    <property type="entry name" value="DUF1622"/>
    <property type="match status" value="1"/>
</dbReference>